<dbReference type="InterPro" id="IPR036282">
    <property type="entry name" value="Glutathione-S-Trfase_C_sf"/>
</dbReference>
<dbReference type="PROSITE" id="PS50404">
    <property type="entry name" value="GST_NTER"/>
    <property type="match status" value="1"/>
</dbReference>
<gene>
    <name evidence="2" type="ORF">METZ01_LOCUS374673</name>
</gene>
<dbReference type="InterPro" id="IPR040079">
    <property type="entry name" value="Glutathione_S-Trfase"/>
</dbReference>
<dbReference type="SUPFAM" id="SSF47616">
    <property type="entry name" value="GST C-terminal domain-like"/>
    <property type="match status" value="1"/>
</dbReference>
<dbReference type="InterPro" id="IPR036249">
    <property type="entry name" value="Thioredoxin-like_sf"/>
</dbReference>
<dbReference type="PANTHER" id="PTHR44051:SF8">
    <property type="entry name" value="GLUTATHIONE S-TRANSFERASE GSTA"/>
    <property type="match status" value="1"/>
</dbReference>
<proteinExistence type="predicted"/>
<name>A0A382TI70_9ZZZZ</name>
<dbReference type="Pfam" id="PF13409">
    <property type="entry name" value="GST_N_2"/>
    <property type="match status" value="1"/>
</dbReference>
<dbReference type="AlphaFoldDB" id="A0A382TI70"/>
<organism evidence="2">
    <name type="scientific">marine metagenome</name>
    <dbReference type="NCBI Taxonomy" id="408172"/>
    <lineage>
        <taxon>unclassified sequences</taxon>
        <taxon>metagenomes</taxon>
        <taxon>ecological metagenomes</taxon>
    </lineage>
</organism>
<dbReference type="InterPro" id="IPR034345">
    <property type="entry name" value="Gtt2-like_N"/>
</dbReference>
<evidence type="ECO:0000259" key="1">
    <source>
        <dbReference type="PROSITE" id="PS50404"/>
    </source>
</evidence>
<dbReference type="Gene3D" id="3.40.30.10">
    <property type="entry name" value="Glutaredoxin"/>
    <property type="match status" value="1"/>
</dbReference>
<reference evidence="2" key="1">
    <citation type="submission" date="2018-05" db="EMBL/GenBank/DDBJ databases">
        <authorList>
            <person name="Lanie J.A."/>
            <person name="Ng W.-L."/>
            <person name="Kazmierczak K.M."/>
            <person name="Andrzejewski T.M."/>
            <person name="Davidsen T.M."/>
            <person name="Wayne K.J."/>
            <person name="Tettelin H."/>
            <person name="Glass J.I."/>
            <person name="Rusch D."/>
            <person name="Podicherti R."/>
            <person name="Tsui H.-C.T."/>
            <person name="Winkler M.E."/>
        </authorList>
    </citation>
    <scope>NUCLEOTIDE SEQUENCE</scope>
</reference>
<dbReference type="SFLD" id="SFLDG00358">
    <property type="entry name" value="Main_(cytGST)"/>
    <property type="match status" value="1"/>
</dbReference>
<dbReference type="SFLD" id="SFLDS00019">
    <property type="entry name" value="Glutathione_Transferase_(cytos"/>
    <property type="match status" value="1"/>
</dbReference>
<sequence length="174" mass="19501">VKLYDYGIAPNPRRARIFLAEKGIDNVDIVQVDLGNREQLSDDFRAINPSCIVPALILDDGTLITESVAICRYFEELQSSPPLMGRDAKEKALVEMWQRRVELQGMLPAGDTFRNSGKRWTDRALAGPVNYVQIPQLIDRGRARVEHFLGVLNEQLGVSEFVATEIFTIADITA</sequence>
<dbReference type="SUPFAM" id="SSF52833">
    <property type="entry name" value="Thioredoxin-like"/>
    <property type="match status" value="1"/>
</dbReference>
<feature type="non-terminal residue" evidence="2">
    <location>
        <position position="1"/>
    </location>
</feature>
<dbReference type="CDD" id="cd03051">
    <property type="entry name" value="GST_N_GTT2_like"/>
    <property type="match status" value="1"/>
</dbReference>
<accession>A0A382TI70</accession>
<protein>
    <recommendedName>
        <fullName evidence="1">GST N-terminal domain-containing protein</fullName>
    </recommendedName>
</protein>
<dbReference type="EMBL" id="UINC01136822">
    <property type="protein sequence ID" value="SVD21819.1"/>
    <property type="molecule type" value="Genomic_DNA"/>
</dbReference>
<evidence type="ECO:0000313" key="2">
    <source>
        <dbReference type="EMBL" id="SVD21819.1"/>
    </source>
</evidence>
<feature type="domain" description="GST N-terminal" evidence="1">
    <location>
        <begin position="1"/>
        <end position="82"/>
    </location>
</feature>
<dbReference type="InterPro" id="IPR004045">
    <property type="entry name" value="Glutathione_S-Trfase_N"/>
</dbReference>
<dbReference type="Gene3D" id="1.20.1050.10">
    <property type="match status" value="1"/>
</dbReference>
<feature type="non-terminal residue" evidence="2">
    <location>
        <position position="174"/>
    </location>
</feature>
<dbReference type="PANTHER" id="PTHR44051">
    <property type="entry name" value="GLUTATHIONE S-TRANSFERASE-RELATED"/>
    <property type="match status" value="1"/>
</dbReference>